<evidence type="ECO:0000256" key="6">
    <source>
        <dbReference type="ARBA" id="ARBA00023136"/>
    </source>
</evidence>
<keyword evidence="11" id="KW-1185">Reference proteome</keyword>
<reference evidence="10 11" key="1">
    <citation type="submission" date="2016-10" db="EMBL/GenBank/DDBJ databases">
        <authorList>
            <person name="de Groot N.N."/>
        </authorList>
    </citation>
    <scope>NUCLEOTIDE SEQUENCE [LARGE SCALE GENOMIC DNA]</scope>
    <source>
        <strain evidence="10 11">R-24608</strain>
    </source>
</reference>
<name>A0A1I7HE06_9BURK</name>
<evidence type="ECO:0000256" key="4">
    <source>
        <dbReference type="ARBA" id="ARBA00022692"/>
    </source>
</evidence>
<keyword evidence="2" id="KW-0813">Transport</keyword>
<dbReference type="GO" id="GO:0031460">
    <property type="term" value="P:glycine betaine transport"/>
    <property type="evidence" value="ECO:0007669"/>
    <property type="project" value="TreeGrafter"/>
</dbReference>
<dbReference type="PANTHER" id="PTHR30561">
    <property type="entry name" value="SMR FAMILY PROTON-DEPENDENT DRUG EFFLUX TRANSPORTER SUGE"/>
    <property type="match status" value="1"/>
</dbReference>
<dbReference type="EMBL" id="FPBX01000010">
    <property type="protein sequence ID" value="SFU58964.1"/>
    <property type="molecule type" value="Genomic_DNA"/>
</dbReference>
<evidence type="ECO:0000313" key="10">
    <source>
        <dbReference type="EMBL" id="SFU58964.1"/>
    </source>
</evidence>
<evidence type="ECO:0000256" key="7">
    <source>
        <dbReference type="ARBA" id="ARBA00038032"/>
    </source>
</evidence>
<evidence type="ECO:0000256" key="8">
    <source>
        <dbReference type="RuleBase" id="RU003942"/>
    </source>
</evidence>
<dbReference type="OrthoDB" id="9808638at2"/>
<feature type="transmembrane region" description="Helical" evidence="9">
    <location>
        <begin position="29"/>
        <end position="49"/>
    </location>
</feature>
<protein>
    <submittedName>
        <fullName evidence="10">Small multidrug resistance pump</fullName>
    </submittedName>
</protein>
<evidence type="ECO:0000256" key="2">
    <source>
        <dbReference type="ARBA" id="ARBA00022448"/>
    </source>
</evidence>
<dbReference type="InterPro" id="IPR045324">
    <property type="entry name" value="Small_multidrug_res"/>
</dbReference>
<gene>
    <name evidence="10" type="ORF">SAMN04489707_101032</name>
</gene>
<evidence type="ECO:0000256" key="9">
    <source>
        <dbReference type="SAM" id="Phobius"/>
    </source>
</evidence>
<keyword evidence="5 9" id="KW-1133">Transmembrane helix</keyword>
<dbReference type="InterPro" id="IPR000390">
    <property type="entry name" value="Small_drug/metabolite_transptr"/>
</dbReference>
<accession>A0A1I7HE06</accession>
<feature type="transmembrane region" description="Helical" evidence="9">
    <location>
        <begin position="61"/>
        <end position="81"/>
    </location>
</feature>
<keyword evidence="4 8" id="KW-0812">Transmembrane</keyword>
<dbReference type="FunFam" id="1.10.3730.20:FF:000001">
    <property type="entry name" value="Quaternary ammonium compound resistance transporter SugE"/>
    <property type="match status" value="1"/>
</dbReference>
<dbReference type="InterPro" id="IPR037185">
    <property type="entry name" value="EmrE-like"/>
</dbReference>
<proteinExistence type="inferred from homology"/>
<dbReference type="GO" id="GO:1990961">
    <property type="term" value="P:xenobiotic detoxification by transmembrane export across the plasma membrane"/>
    <property type="evidence" value="ECO:0007669"/>
    <property type="project" value="UniProtKB-ARBA"/>
</dbReference>
<dbReference type="STRING" id="343013.SAMN04489707_101032"/>
<dbReference type="Proteomes" id="UP000183656">
    <property type="component" value="Unassembled WGS sequence"/>
</dbReference>
<dbReference type="GO" id="GO:0015220">
    <property type="term" value="F:choline transmembrane transporter activity"/>
    <property type="evidence" value="ECO:0007669"/>
    <property type="project" value="TreeGrafter"/>
</dbReference>
<dbReference type="GO" id="GO:0015297">
    <property type="term" value="F:antiporter activity"/>
    <property type="evidence" value="ECO:0007669"/>
    <property type="project" value="TreeGrafter"/>
</dbReference>
<keyword evidence="6 9" id="KW-0472">Membrane</keyword>
<dbReference type="AlphaFoldDB" id="A0A1I7HE06"/>
<feature type="transmembrane region" description="Helical" evidence="9">
    <location>
        <begin position="87"/>
        <end position="106"/>
    </location>
</feature>
<evidence type="ECO:0000256" key="3">
    <source>
        <dbReference type="ARBA" id="ARBA00022475"/>
    </source>
</evidence>
<dbReference type="GO" id="GO:0015199">
    <property type="term" value="F:amino-acid betaine transmembrane transporter activity"/>
    <property type="evidence" value="ECO:0007669"/>
    <property type="project" value="TreeGrafter"/>
</dbReference>
<dbReference type="PANTHER" id="PTHR30561:SF1">
    <property type="entry name" value="MULTIDRUG TRANSPORTER EMRE"/>
    <property type="match status" value="1"/>
</dbReference>
<evidence type="ECO:0000256" key="5">
    <source>
        <dbReference type="ARBA" id="ARBA00022989"/>
    </source>
</evidence>
<comment type="subcellular location">
    <subcellularLocation>
        <location evidence="1 8">Cell membrane</location>
        <topology evidence="1 8">Multi-pass membrane protein</topology>
    </subcellularLocation>
</comment>
<evidence type="ECO:0000313" key="11">
    <source>
        <dbReference type="Proteomes" id="UP000183656"/>
    </source>
</evidence>
<dbReference type="SUPFAM" id="SSF103481">
    <property type="entry name" value="Multidrug resistance efflux transporter EmrE"/>
    <property type="match status" value="1"/>
</dbReference>
<dbReference type="Pfam" id="PF00893">
    <property type="entry name" value="Multi_Drug_Res"/>
    <property type="match status" value="1"/>
</dbReference>
<comment type="similarity">
    <text evidence="7 8">Belongs to the drug/metabolite transporter (DMT) superfamily. Small multidrug resistance (SMR) (TC 2.A.7.1) family.</text>
</comment>
<evidence type="ECO:0000256" key="1">
    <source>
        <dbReference type="ARBA" id="ARBA00004651"/>
    </source>
</evidence>
<dbReference type="Gene3D" id="1.10.3730.20">
    <property type="match status" value="1"/>
</dbReference>
<dbReference type="GO" id="GO:0005886">
    <property type="term" value="C:plasma membrane"/>
    <property type="evidence" value="ECO:0007669"/>
    <property type="project" value="UniProtKB-SubCell"/>
</dbReference>
<keyword evidence="3" id="KW-1003">Cell membrane</keyword>
<dbReference type="RefSeq" id="WP_054255031.1">
    <property type="nucleotide sequence ID" value="NZ_CYIG01000004.1"/>
</dbReference>
<organism evidence="10 11">
    <name type="scientific">Paenacidovorax caeni</name>
    <dbReference type="NCBI Taxonomy" id="343013"/>
    <lineage>
        <taxon>Bacteria</taxon>
        <taxon>Pseudomonadati</taxon>
        <taxon>Pseudomonadota</taxon>
        <taxon>Betaproteobacteria</taxon>
        <taxon>Burkholderiales</taxon>
        <taxon>Comamonadaceae</taxon>
        <taxon>Paenacidovorax</taxon>
    </lineage>
</organism>
<sequence length="112" mass="11588">MTLHPTALLGIAIVAEVVATTALKASDGFTRWLPSAVCVLGYGLAFYMLSLVMKSLPTGVVYAVWSGLGIVLISALGWLLHGQKLDLAALLGIGLIVAGVAVIQLFSKTAAH</sequence>